<dbReference type="GeneID" id="62195456"/>
<feature type="domain" description="PCI" evidence="1">
    <location>
        <begin position="298"/>
        <end position="389"/>
    </location>
</feature>
<proteinExistence type="predicted"/>
<protein>
    <recommendedName>
        <fullName evidence="1">PCI domain-containing protein</fullName>
    </recommendedName>
</protein>
<keyword evidence="3" id="KW-1185">Reference proteome</keyword>
<dbReference type="SUPFAM" id="SSF46785">
    <property type="entry name" value="Winged helix' DNA-binding domain"/>
    <property type="match status" value="1"/>
</dbReference>
<reference evidence="2" key="1">
    <citation type="submission" date="2020-10" db="EMBL/GenBank/DDBJ databases">
        <authorList>
            <person name="Roach M.J.R."/>
        </authorList>
    </citation>
    <scope>NUCLEOTIDE SEQUENCE</scope>
    <source>
        <strain evidence="2">CBS 1945</strain>
    </source>
</reference>
<dbReference type="KEGG" id="bnn:FOA43_002055"/>
<evidence type="ECO:0000313" key="2">
    <source>
        <dbReference type="EMBL" id="QPG74722.1"/>
    </source>
</evidence>
<dbReference type="Proteomes" id="UP000662931">
    <property type="component" value="Chromosome 2"/>
</dbReference>
<dbReference type="RefSeq" id="XP_038778287.1">
    <property type="nucleotide sequence ID" value="XM_038922359.1"/>
</dbReference>
<evidence type="ECO:0000259" key="1">
    <source>
        <dbReference type="SMART" id="SM00088"/>
    </source>
</evidence>
<accession>A0A875S3T3</accession>
<dbReference type="GO" id="GO:0008541">
    <property type="term" value="C:proteasome regulatory particle, lid subcomplex"/>
    <property type="evidence" value="ECO:0007669"/>
    <property type="project" value="UniProtKB-ARBA"/>
</dbReference>
<gene>
    <name evidence="2" type="ORF">FOA43_002055</name>
</gene>
<sequence length="405" mass="46325">MPQALELARNITKDYSTQQIIDLIRIQISEGATIECICGLMECLRIRSSSKMDLDPLYECLDEMGAVASNYRSVCLVLMAQLALEVSCNREQARQLLSKVNPLKLQKIPPVFIVRCYLLKSATTDSSDLTQKDKMLCKGLAHFNRCKDAMSEDQRIRLGFKLRFQRCRVLLEEQKYTECLSLSIDILESYSENPGYFAQSSMFENNLHNVVSLLLYVPYCSAKVNSLKRFADFIGCDCNSSQAGSNQALHQALHQWLDAHLTSDGLKTLLCKLTRGQIVRLDVEGLMECLRTLFADEEKFQQVYRNILEADVVSISKKFSNVKLELMKQLIGLTNVNHENCLEDDDRLFNVIVELILDRKINAKLDEVEKVVYFSERLQPEWKSRVADMLVSVDKVYERINAEAD</sequence>
<dbReference type="OrthoDB" id="3991343at2759"/>
<name>A0A875S3T3_EENNA</name>
<dbReference type="AlphaFoldDB" id="A0A875S3T3"/>
<organism evidence="2 3">
    <name type="scientific">Eeniella nana</name>
    <name type="common">Yeast</name>
    <name type="synonym">Brettanomyces nanus</name>
    <dbReference type="NCBI Taxonomy" id="13502"/>
    <lineage>
        <taxon>Eukaryota</taxon>
        <taxon>Fungi</taxon>
        <taxon>Dikarya</taxon>
        <taxon>Ascomycota</taxon>
        <taxon>Saccharomycotina</taxon>
        <taxon>Pichiomycetes</taxon>
        <taxon>Pichiales</taxon>
        <taxon>Pichiaceae</taxon>
        <taxon>Brettanomyces</taxon>
    </lineage>
</organism>
<dbReference type="InterPro" id="IPR000717">
    <property type="entry name" value="PCI_dom"/>
</dbReference>
<dbReference type="EMBL" id="CP064813">
    <property type="protein sequence ID" value="QPG74722.1"/>
    <property type="molecule type" value="Genomic_DNA"/>
</dbReference>
<dbReference type="SMART" id="SM00088">
    <property type="entry name" value="PINT"/>
    <property type="match status" value="1"/>
</dbReference>
<dbReference type="InterPro" id="IPR036390">
    <property type="entry name" value="WH_DNA-bd_sf"/>
</dbReference>
<dbReference type="Pfam" id="PF01399">
    <property type="entry name" value="PCI"/>
    <property type="match status" value="1"/>
</dbReference>
<evidence type="ECO:0000313" key="3">
    <source>
        <dbReference type="Proteomes" id="UP000662931"/>
    </source>
</evidence>
<dbReference type="Gene3D" id="1.25.40.570">
    <property type="match status" value="1"/>
</dbReference>